<dbReference type="EMBL" id="ML979132">
    <property type="protein sequence ID" value="KAF1920643.1"/>
    <property type="molecule type" value="Genomic_DNA"/>
</dbReference>
<reference evidence="1" key="1">
    <citation type="journal article" date="2020" name="Stud. Mycol.">
        <title>101 Dothideomycetes genomes: a test case for predicting lifestyles and emergence of pathogens.</title>
        <authorList>
            <person name="Haridas S."/>
            <person name="Albert R."/>
            <person name="Binder M."/>
            <person name="Bloem J."/>
            <person name="Labutti K."/>
            <person name="Salamov A."/>
            <person name="Andreopoulos B."/>
            <person name="Baker S."/>
            <person name="Barry K."/>
            <person name="Bills G."/>
            <person name="Bluhm B."/>
            <person name="Cannon C."/>
            <person name="Castanera R."/>
            <person name="Culley D."/>
            <person name="Daum C."/>
            <person name="Ezra D."/>
            <person name="Gonzalez J."/>
            <person name="Henrissat B."/>
            <person name="Kuo A."/>
            <person name="Liang C."/>
            <person name="Lipzen A."/>
            <person name="Lutzoni F."/>
            <person name="Magnuson J."/>
            <person name="Mondo S."/>
            <person name="Nolan M."/>
            <person name="Ohm R."/>
            <person name="Pangilinan J."/>
            <person name="Park H.-J."/>
            <person name="Ramirez L."/>
            <person name="Alfaro M."/>
            <person name="Sun H."/>
            <person name="Tritt A."/>
            <person name="Yoshinaga Y."/>
            <person name="Zwiers L.-H."/>
            <person name="Turgeon B."/>
            <person name="Goodwin S."/>
            <person name="Spatafora J."/>
            <person name="Crous P."/>
            <person name="Grigoriev I."/>
        </authorList>
    </citation>
    <scope>NUCLEOTIDE SEQUENCE</scope>
    <source>
        <strain evidence="1">HMLAC05119</strain>
    </source>
</reference>
<keyword evidence="2" id="KW-1185">Reference proteome</keyword>
<evidence type="ECO:0000313" key="2">
    <source>
        <dbReference type="Proteomes" id="UP000800096"/>
    </source>
</evidence>
<dbReference type="AlphaFoldDB" id="A0A6A5QYW7"/>
<dbReference type="Proteomes" id="UP000800096">
    <property type="component" value="Unassembled WGS sequence"/>
</dbReference>
<accession>A0A6A5QYW7</accession>
<dbReference type="OrthoDB" id="5371740at2759"/>
<proteinExistence type="predicted"/>
<name>A0A6A5QYW7_AMPQU</name>
<protein>
    <submittedName>
        <fullName evidence="1">Uncharacterized protein</fullName>
    </submittedName>
</protein>
<sequence>MRAYRSHLARQLVLVTPHTSSGLPVVRGSSPESCPPVSRVKCGGLFFSTIPGTRYMCSKGYRVVVADMNPTTGEKVASALGPDATFIQANIPFFEEEEGI</sequence>
<evidence type="ECO:0000313" key="1">
    <source>
        <dbReference type="EMBL" id="KAF1920643.1"/>
    </source>
</evidence>
<organism evidence="1 2">
    <name type="scientific">Ampelomyces quisqualis</name>
    <name type="common">Powdery mildew agent</name>
    <dbReference type="NCBI Taxonomy" id="50730"/>
    <lineage>
        <taxon>Eukaryota</taxon>
        <taxon>Fungi</taxon>
        <taxon>Dikarya</taxon>
        <taxon>Ascomycota</taxon>
        <taxon>Pezizomycotina</taxon>
        <taxon>Dothideomycetes</taxon>
        <taxon>Pleosporomycetidae</taxon>
        <taxon>Pleosporales</taxon>
        <taxon>Pleosporineae</taxon>
        <taxon>Phaeosphaeriaceae</taxon>
        <taxon>Ampelomyces</taxon>
    </lineage>
</organism>
<gene>
    <name evidence="1" type="ORF">BDU57DRAFT_20879</name>
</gene>